<dbReference type="InterPro" id="IPR050765">
    <property type="entry name" value="Riboflavin_Biosynth_HTPR"/>
</dbReference>
<dbReference type="AlphaFoldDB" id="A0A839Q451"/>
<evidence type="ECO:0000259" key="4">
    <source>
        <dbReference type="Pfam" id="PF01872"/>
    </source>
</evidence>
<dbReference type="RefSeq" id="WP_183467492.1">
    <property type="nucleotide sequence ID" value="NZ_JACHVU010000003.1"/>
</dbReference>
<evidence type="ECO:0000256" key="1">
    <source>
        <dbReference type="ARBA" id="ARBA00005104"/>
    </source>
</evidence>
<evidence type="ECO:0000313" key="5">
    <source>
        <dbReference type="EMBL" id="MBB2990233.1"/>
    </source>
</evidence>
<dbReference type="PANTHER" id="PTHR38011">
    <property type="entry name" value="DIHYDROFOLATE REDUCTASE FAMILY PROTEIN (AFU_ORTHOLOGUE AFUA_8G06820)"/>
    <property type="match status" value="1"/>
</dbReference>
<dbReference type="EMBL" id="JACHVU010000003">
    <property type="protein sequence ID" value="MBB2990233.1"/>
    <property type="molecule type" value="Genomic_DNA"/>
</dbReference>
<dbReference type="Gene3D" id="3.40.430.10">
    <property type="entry name" value="Dihydrofolate Reductase, subunit A"/>
    <property type="match status" value="1"/>
</dbReference>
<evidence type="ECO:0000256" key="2">
    <source>
        <dbReference type="ARBA" id="ARBA00022857"/>
    </source>
</evidence>
<dbReference type="SUPFAM" id="SSF53597">
    <property type="entry name" value="Dihydrofolate reductase-like"/>
    <property type="match status" value="1"/>
</dbReference>
<evidence type="ECO:0000256" key="3">
    <source>
        <dbReference type="ARBA" id="ARBA00023002"/>
    </source>
</evidence>
<protein>
    <submittedName>
        <fullName evidence="5">Riboflavin biosynthesis pyrimidine reductase</fullName>
    </submittedName>
</protein>
<dbReference type="NCBIfam" id="NF010665">
    <property type="entry name" value="PRK14059.1-4"/>
    <property type="match status" value="1"/>
</dbReference>
<keyword evidence="2" id="KW-0521">NADP</keyword>
<sequence length="262" mass="27442">MSGDADGTHLTFLGRTDEVGLDDLAERYRYPDGLRACWVRANMIMSADGGATSAGKSGALGGAGDRAVFTSLRDLADVVIVGASTARVENYSGAQVSATGRAARRRRGQSEVPPIAVLTRSGDLDADAALFHHTSVAPLILTSSRAADDTRRRLGSLAEVIDASAALPDSVDLATALAMLAERGLLRVLAEGGPGILGMFTQADLLDELCITVAPVMLGGAPHRIVTGDGEVRHDMRLAHALGDDAGYLYLRYQRRRDGTAG</sequence>
<keyword evidence="3" id="KW-0560">Oxidoreductase</keyword>
<dbReference type="GO" id="GO:0009231">
    <property type="term" value="P:riboflavin biosynthetic process"/>
    <property type="evidence" value="ECO:0007669"/>
    <property type="project" value="InterPro"/>
</dbReference>
<evidence type="ECO:0000313" key="6">
    <source>
        <dbReference type="Proteomes" id="UP000550501"/>
    </source>
</evidence>
<dbReference type="PANTHER" id="PTHR38011:SF7">
    <property type="entry name" value="2,5-DIAMINO-6-RIBOSYLAMINO-4(3H)-PYRIMIDINONE 5'-PHOSPHATE REDUCTASE"/>
    <property type="match status" value="1"/>
</dbReference>
<dbReference type="NCBIfam" id="NF010663">
    <property type="entry name" value="PRK14059.1-1"/>
    <property type="match status" value="1"/>
</dbReference>
<keyword evidence="6" id="KW-1185">Reference proteome</keyword>
<comment type="caution">
    <text evidence="5">The sequence shown here is derived from an EMBL/GenBank/DDBJ whole genome shotgun (WGS) entry which is preliminary data.</text>
</comment>
<name>A0A839Q451_MYCIR</name>
<accession>A0A839Q451</accession>
<dbReference type="GO" id="GO:0008703">
    <property type="term" value="F:5-amino-6-(5-phosphoribosylamino)uracil reductase activity"/>
    <property type="evidence" value="ECO:0007669"/>
    <property type="project" value="InterPro"/>
</dbReference>
<dbReference type="NCBIfam" id="NF010664">
    <property type="entry name" value="PRK14059.1-2"/>
    <property type="match status" value="1"/>
</dbReference>
<gene>
    <name evidence="5" type="ORF">FHR72_001701</name>
</gene>
<reference evidence="5 6" key="1">
    <citation type="submission" date="2020-08" db="EMBL/GenBank/DDBJ databases">
        <title>The Agave Microbiome: Exploring the role of microbial communities in plant adaptations to desert environments.</title>
        <authorList>
            <person name="Partida-Martinez L.P."/>
        </authorList>
    </citation>
    <scope>NUCLEOTIDE SEQUENCE [LARGE SCALE GENOMIC DNA]</scope>
    <source>
        <strain evidence="5 6">AT2.18</strain>
    </source>
</reference>
<dbReference type="Proteomes" id="UP000550501">
    <property type="component" value="Unassembled WGS sequence"/>
</dbReference>
<dbReference type="Pfam" id="PF01872">
    <property type="entry name" value="RibD_C"/>
    <property type="match status" value="1"/>
</dbReference>
<comment type="pathway">
    <text evidence="1">Cofactor biosynthesis; riboflavin biosynthesis.</text>
</comment>
<organism evidence="5 6">
    <name type="scientific">Mycolicibacterium iranicum</name>
    <name type="common">Mycobacterium iranicum</name>
    <dbReference type="NCBI Taxonomy" id="912594"/>
    <lineage>
        <taxon>Bacteria</taxon>
        <taxon>Bacillati</taxon>
        <taxon>Actinomycetota</taxon>
        <taxon>Actinomycetes</taxon>
        <taxon>Mycobacteriales</taxon>
        <taxon>Mycobacteriaceae</taxon>
        <taxon>Mycolicibacterium</taxon>
    </lineage>
</organism>
<dbReference type="InterPro" id="IPR002734">
    <property type="entry name" value="RibDG_C"/>
</dbReference>
<feature type="domain" description="Bacterial bifunctional deaminase-reductase C-terminal" evidence="4">
    <location>
        <begin position="38"/>
        <end position="248"/>
    </location>
</feature>
<dbReference type="InterPro" id="IPR024072">
    <property type="entry name" value="DHFR-like_dom_sf"/>
</dbReference>
<proteinExistence type="predicted"/>